<evidence type="ECO:0000313" key="4">
    <source>
        <dbReference type="Proteomes" id="UP001202550"/>
    </source>
</evidence>
<organism evidence="3 4">
    <name type="scientific">Roseinatronobacter domitianus</name>
    <dbReference type="NCBI Taxonomy" id="2940293"/>
    <lineage>
        <taxon>Bacteria</taxon>
        <taxon>Pseudomonadati</taxon>
        <taxon>Pseudomonadota</taxon>
        <taxon>Alphaproteobacteria</taxon>
        <taxon>Rhodobacterales</taxon>
        <taxon>Paracoccaceae</taxon>
        <taxon>Roseinatronobacter</taxon>
    </lineage>
</organism>
<comment type="caution">
    <text evidence="3">The sequence shown here is derived from an EMBL/GenBank/DDBJ whole genome shotgun (WGS) entry which is preliminary data.</text>
</comment>
<dbReference type="CDD" id="cd03049">
    <property type="entry name" value="GST_N_3"/>
    <property type="match status" value="1"/>
</dbReference>
<dbReference type="PANTHER" id="PTHR43968">
    <property type="match status" value="1"/>
</dbReference>
<dbReference type="InterPro" id="IPR004045">
    <property type="entry name" value="Glutathione_S-Trfase_N"/>
</dbReference>
<protein>
    <submittedName>
        <fullName evidence="3">Glutathione S-transferase</fullName>
    </submittedName>
</protein>
<dbReference type="SUPFAM" id="SSF47616">
    <property type="entry name" value="GST C-terminal domain-like"/>
    <property type="match status" value="1"/>
</dbReference>
<dbReference type="InterPro" id="IPR036249">
    <property type="entry name" value="Thioredoxin-like_sf"/>
</dbReference>
<feature type="transmembrane region" description="Helical" evidence="1">
    <location>
        <begin position="147"/>
        <end position="169"/>
    </location>
</feature>
<evidence type="ECO:0000313" key="3">
    <source>
        <dbReference type="EMBL" id="MCL1627757.1"/>
    </source>
</evidence>
<evidence type="ECO:0000256" key="1">
    <source>
        <dbReference type="SAM" id="Phobius"/>
    </source>
</evidence>
<dbReference type="Proteomes" id="UP001202550">
    <property type="component" value="Unassembled WGS sequence"/>
</dbReference>
<dbReference type="SUPFAM" id="SSF52833">
    <property type="entry name" value="Thioredoxin-like"/>
    <property type="match status" value="1"/>
</dbReference>
<feature type="domain" description="GST N-terminal" evidence="2">
    <location>
        <begin position="2"/>
        <end position="85"/>
    </location>
</feature>
<keyword evidence="1" id="KW-1133">Transmembrane helix</keyword>
<dbReference type="PROSITE" id="PS50404">
    <property type="entry name" value="GST_NTER"/>
    <property type="match status" value="1"/>
</dbReference>
<accession>A0ABT0LYS4</accession>
<name>A0ABT0LYS4_9RHOB</name>
<keyword evidence="4" id="KW-1185">Reference proteome</keyword>
<dbReference type="EMBL" id="JALZWP010000002">
    <property type="protein sequence ID" value="MCL1627757.1"/>
    <property type="molecule type" value="Genomic_DNA"/>
</dbReference>
<dbReference type="PANTHER" id="PTHR43968:SF6">
    <property type="entry name" value="GLUTATHIONE S-TRANSFERASE OMEGA"/>
    <property type="match status" value="1"/>
</dbReference>
<dbReference type="InterPro" id="IPR050983">
    <property type="entry name" value="GST_Omega/HSP26"/>
</dbReference>
<dbReference type="CDD" id="cd03205">
    <property type="entry name" value="GST_C_6"/>
    <property type="match status" value="1"/>
</dbReference>
<sequence length="205" mass="22316">MSGLTLYHSATSPYVRKVMVLAHEAGLADRIALVPASGTPLDPGSVPLEANPLGKVPVLTRPEGGALYDSRVICAYLDALAGDRFYPQGARRWDCLTLEATADGMLDAALSIMYETRLRAEPMRSDAIVAGQWSKIARSVTLLEDRWLAYLAGPLCMGQMALGCALGYLDFRLADRGWRKHAPTLSRWQDEFSARDSMAMTTPPG</sequence>
<dbReference type="Gene3D" id="3.40.30.10">
    <property type="entry name" value="Glutaredoxin"/>
    <property type="match status" value="1"/>
</dbReference>
<gene>
    <name evidence="3" type="ORF">M3N55_03350</name>
</gene>
<proteinExistence type="predicted"/>
<keyword evidence="1" id="KW-0812">Transmembrane</keyword>
<dbReference type="InterPro" id="IPR036282">
    <property type="entry name" value="Glutathione-S-Trfase_C_sf"/>
</dbReference>
<keyword evidence="1" id="KW-0472">Membrane</keyword>
<evidence type="ECO:0000259" key="2">
    <source>
        <dbReference type="PROSITE" id="PS50404"/>
    </source>
</evidence>
<reference evidence="3 4" key="1">
    <citation type="submission" date="2022-05" db="EMBL/GenBank/DDBJ databases">
        <title>Seasonal and diel survey of microbial diversity of the Tyrrhenian coast.</title>
        <authorList>
            <person name="Gattoni G."/>
            <person name="Corral P."/>
        </authorList>
    </citation>
    <scope>NUCLEOTIDE SEQUENCE [LARGE SCALE GENOMIC DNA]</scope>
    <source>
        <strain evidence="3 4">V10</strain>
    </source>
</reference>
<dbReference type="Gene3D" id="1.20.1050.10">
    <property type="match status" value="1"/>
</dbReference>
<dbReference type="Pfam" id="PF13409">
    <property type="entry name" value="GST_N_2"/>
    <property type="match status" value="1"/>
</dbReference>